<accession>A0A1H5JR12</accession>
<dbReference type="Proteomes" id="UP000183071">
    <property type="component" value="Unassembled WGS sequence"/>
</dbReference>
<evidence type="ECO:0000313" key="1">
    <source>
        <dbReference type="EMBL" id="SEE54926.1"/>
    </source>
</evidence>
<organism evidence="1 2">
    <name type="scientific">Polaribacter dokdonensis DSW-5</name>
    <dbReference type="NCBI Taxonomy" id="1300348"/>
    <lineage>
        <taxon>Bacteria</taxon>
        <taxon>Pseudomonadati</taxon>
        <taxon>Bacteroidota</taxon>
        <taxon>Flavobacteriia</taxon>
        <taxon>Flavobacteriales</taxon>
        <taxon>Flavobacteriaceae</taxon>
    </lineage>
</organism>
<reference evidence="1 2" key="1">
    <citation type="submission" date="2016-10" db="EMBL/GenBank/DDBJ databases">
        <authorList>
            <person name="Varghese N."/>
            <person name="Submissions S."/>
        </authorList>
    </citation>
    <scope>NUCLEOTIDE SEQUENCE [LARGE SCALE GENOMIC DNA]</scope>
    <source>
        <strain evidence="1 2">DSW-5</strain>
    </source>
</reference>
<protein>
    <submittedName>
        <fullName evidence="1">Uncharacterized protein</fullName>
    </submittedName>
</protein>
<proteinExistence type="predicted"/>
<comment type="caution">
    <text evidence="1">The sequence shown here is derived from an EMBL/GenBank/DDBJ whole genome shotgun (WGS) entry which is preliminary data.</text>
</comment>
<keyword evidence="2" id="KW-1185">Reference proteome</keyword>
<gene>
    <name evidence="1" type="ORF">SAMN05444353_2285</name>
</gene>
<dbReference type="EMBL" id="FNUE01000002">
    <property type="protein sequence ID" value="SEE54926.1"/>
    <property type="molecule type" value="Genomic_DNA"/>
</dbReference>
<evidence type="ECO:0000313" key="2">
    <source>
        <dbReference type="Proteomes" id="UP000183071"/>
    </source>
</evidence>
<name>A0A1H5JR12_9FLAO</name>
<dbReference type="RefSeq" id="WP_143032723.1">
    <property type="nucleotide sequence ID" value="NZ_FNUE01000002.1"/>
</dbReference>
<sequence>MYTKKSILLFLLISLSIPLFSQQRILYVDNFKSILGDEDKEHKLLSFAKANNFSSLILYELDKIDKKLFHLADNSKNAVLVDFMVKARKHYGVSEIAASGESGGFFIDEIAPYNAGRTNPDEKFDVYNLEYEYWKYDASSLGGYYCENYLRKNGIPCNREGSYNYYKESLSIMKLLAEESNTKIKTEAYLGNFHSKEIHKISEHTDRILVSGYADTPEKSFTIVKKLLKIISTCVCKPEVSVIFSSELEYMKGYLNYHSLDAVEQKFIKLMKKNKIYDKINFKGFTYYNYSYLEDAIENETFRRTGIRK</sequence>